<dbReference type="Pfam" id="PF01063">
    <property type="entry name" value="Aminotran_4"/>
    <property type="match status" value="1"/>
</dbReference>
<dbReference type="GO" id="GO:0008652">
    <property type="term" value="P:amino acid biosynthetic process"/>
    <property type="evidence" value="ECO:0007669"/>
    <property type="project" value="UniProtKB-ARBA"/>
</dbReference>
<dbReference type="AlphaFoldDB" id="A0A381PG28"/>
<evidence type="ECO:0000256" key="3">
    <source>
        <dbReference type="ARBA" id="ARBA00022898"/>
    </source>
</evidence>
<organism evidence="4">
    <name type="scientific">marine metagenome</name>
    <dbReference type="NCBI Taxonomy" id="408172"/>
    <lineage>
        <taxon>unclassified sequences</taxon>
        <taxon>metagenomes</taxon>
        <taxon>ecological metagenomes</taxon>
    </lineage>
</organism>
<name>A0A381PG28_9ZZZZ</name>
<dbReference type="InterPro" id="IPR043131">
    <property type="entry name" value="BCAT-like_N"/>
</dbReference>
<gene>
    <name evidence="4" type="ORF">METZ01_LOCUS18031</name>
</gene>
<accession>A0A381PG28</accession>
<dbReference type="EMBL" id="UINC01000952">
    <property type="protein sequence ID" value="SUZ65177.1"/>
    <property type="molecule type" value="Genomic_DNA"/>
</dbReference>
<sequence>MKVEQSHDDIKQLVFDTIAENNPSTNELSVMIVFLGGKPVTGSDLYSNDPMDILVLVTPMRIYPAESYAKGISVGLFEFQRHYAEIKAPFTYMGGLLAQNTIIKNGDYDEVLYTSNGRVLEGTTFSFFAINDNGVVLTPPTDGNILRSVTRLVLLNVMKEKEMKFEERDLPVDEVYSCKEAFIVSSTRDIVPIVSVANHTIGDGLVGESTKKLMEIYQEEIRKFIS</sequence>
<dbReference type="FunFam" id="3.20.10.10:FF:000002">
    <property type="entry name" value="D-alanine aminotransferase"/>
    <property type="match status" value="1"/>
</dbReference>
<dbReference type="InterPro" id="IPR001544">
    <property type="entry name" value="Aminotrans_IV"/>
</dbReference>
<dbReference type="PANTHER" id="PTHR42743:SF11">
    <property type="entry name" value="AMINODEOXYCHORISMATE LYASE"/>
    <property type="match status" value="1"/>
</dbReference>
<comment type="similarity">
    <text evidence="2">Belongs to the class-IV pyridoxal-phosphate-dependent aminotransferase family.</text>
</comment>
<keyword evidence="3" id="KW-0663">Pyridoxal phosphate</keyword>
<dbReference type="SUPFAM" id="SSF56752">
    <property type="entry name" value="D-aminoacid aminotransferase-like PLP-dependent enzymes"/>
    <property type="match status" value="1"/>
</dbReference>
<comment type="cofactor">
    <cofactor evidence="1">
        <name>pyridoxal 5'-phosphate</name>
        <dbReference type="ChEBI" id="CHEBI:597326"/>
    </cofactor>
</comment>
<proteinExistence type="inferred from homology"/>
<dbReference type="PANTHER" id="PTHR42743">
    <property type="entry name" value="AMINO-ACID AMINOTRANSFERASE"/>
    <property type="match status" value="1"/>
</dbReference>
<dbReference type="GO" id="GO:0003824">
    <property type="term" value="F:catalytic activity"/>
    <property type="evidence" value="ECO:0007669"/>
    <property type="project" value="InterPro"/>
</dbReference>
<evidence type="ECO:0000256" key="1">
    <source>
        <dbReference type="ARBA" id="ARBA00001933"/>
    </source>
</evidence>
<dbReference type="InterPro" id="IPR036038">
    <property type="entry name" value="Aminotransferase-like"/>
</dbReference>
<evidence type="ECO:0008006" key="5">
    <source>
        <dbReference type="Google" id="ProtNLM"/>
    </source>
</evidence>
<evidence type="ECO:0000313" key="4">
    <source>
        <dbReference type="EMBL" id="SUZ65177.1"/>
    </source>
</evidence>
<evidence type="ECO:0000256" key="2">
    <source>
        <dbReference type="ARBA" id="ARBA00009320"/>
    </source>
</evidence>
<dbReference type="CDD" id="cd00449">
    <property type="entry name" value="PLPDE_IV"/>
    <property type="match status" value="1"/>
</dbReference>
<dbReference type="Gene3D" id="3.20.10.10">
    <property type="entry name" value="D-amino Acid Aminotransferase, subunit A, domain 2"/>
    <property type="match status" value="1"/>
</dbReference>
<reference evidence="4" key="1">
    <citation type="submission" date="2018-05" db="EMBL/GenBank/DDBJ databases">
        <authorList>
            <person name="Lanie J.A."/>
            <person name="Ng W.-L."/>
            <person name="Kazmierczak K.M."/>
            <person name="Andrzejewski T.M."/>
            <person name="Davidsen T.M."/>
            <person name="Wayne K.J."/>
            <person name="Tettelin H."/>
            <person name="Glass J.I."/>
            <person name="Rusch D."/>
            <person name="Podicherti R."/>
            <person name="Tsui H.-C.T."/>
            <person name="Winkler M.E."/>
        </authorList>
    </citation>
    <scope>NUCLEOTIDE SEQUENCE</scope>
</reference>
<dbReference type="GO" id="GO:0046394">
    <property type="term" value="P:carboxylic acid biosynthetic process"/>
    <property type="evidence" value="ECO:0007669"/>
    <property type="project" value="UniProtKB-ARBA"/>
</dbReference>
<protein>
    <recommendedName>
        <fullName evidence="5">Aminotransferase class IV</fullName>
    </recommendedName>
</protein>
<dbReference type="InterPro" id="IPR043132">
    <property type="entry name" value="BCAT-like_C"/>
</dbReference>
<dbReference type="InterPro" id="IPR050571">
    <property type="entry name" value="Class-IV_PLP-Dep_Aminotrnsfr"/>
</dbReference>
<dbReference type="Gene3D" id="3.30.470.10">
    <property type="match status" value="1"/>
</dbReference>